<dbReference type="PANTHER" id="PTHR43289:SF34">
    <property type="entry name" value="SERINE_THREONINE-PROTEIN KINASE YBDM-RELATED"/>
    <property type="match status" value="1"/>
</dbReference>
<dbReference type="SUPFAM" id="SSF56112">
    <property type="entry name" value="Protein kinase-like (PK-like)"/>
    <property type="match status" value="1"/>
</dbReference>
<protein>
    <submittedName>
        <fullName evidence="9">Protein kinase</fullName>
    </submittedName>
</protein>
<keyword evidence="7" id="KW-0812">Transmembrane</keyword>
<evidence type="ECO:0000256" key="1">
    <source>
        <dbReference type="ARBA" id="ARBA00022679"/>
    </source>
</evidence>
<feature type="binding site" evidence="5">
    <location>
        <position position="72"/>
    </location>
    <ligand>
        <name>ATP</name>
        <dbReference type="ChEBI" id="CHEBI:30616"/>
    </ligand>
</feature>
<dbReference type="InterPro" id="IPR011009">
    <property type="entry name" value="Kinase-like_dom_sf"/>
</dbReference>
<feature type="transmembrane region" description="Helical" evidence="7">
    <location>
        <begin position="474"/>
        <end position="496"/>
    </location>
</feature>
<gene>
    <name evidence="9" type="ORF">ACFFLM_03700</name>
</gene>
<evidence type="ECO:0000256" key="7">
    <source>
        <dbReference type="SAM" id="Phobius"/>
    </source>
</evidence>
<accession>A0ABV6AY38</accession>
<comment type="caution">
    <text evidence="9">The sequence shown here is derived from an EMBL/GenBank/DDBJ whole genome shotgun (WGS) entry which is preliminary data.</text>
</comment>
<dbReference type="Gene3D" id="1.10.510.10">
    <property type="entry name" value="Transferase(Phosphotransferase) domain 1"/>
    <property type="match status" value="1"/>
</dbReference>
<keyword evidence="2 5" id="KW-0547">Nucleotide-binding</keyword>
<feature type="transmembrane region" description="Helical" evidence="7">
    <location>
        <begin position="443"/>
        <end position="462"/>
    </location>
</feature>
<dbReference type="GO" id="GO:0016301">
    <property type="term" value="F:kinase activity"/>
    <property type="evidence" value="ECO:0007669"/>
    <property type="project" value="UniProtKB-KW"/>
</dbReference>
<organism evidence="9 10">
    <name type="scientific">Deinococcus oregonensis</name>
    <dbReference type="NCBI Taxonomy" id="1805970"/>
    <lineage>
        <taxon>Bacteria</taxon>
        <taxon>Thermotogati</taxon>
        <taxon>Deinococcota</taxon>
        <taxon>Deinococci</taxon>
        <taxon>Deinococcales</taxon>
        <taxon>Deinococcaceae</taxon>
        <taxon>Deinococcus</taxon>
    </lineage>
</organism>
<keyword evidence="4 5" id="KW-0067">ATP-binding</keyword>
<evidence type="ECO:0000256" key="6">
    <source>
        <dbReference type="SAM" id="MobiDB-lite"/>
    </source>
</evidence>
<dbReference type="PROSITE" id="PS00108">
    <property type="entry name" value="PROTEIN_KINASE_ST"/>
    <property type="match status" value="1"/>
</dbReference>
<dbReference type="Gene3D" id="3.30.200.20">
    <property type="entry name" value="Phosphorylase Kinase, domain 1"/>
    <property type="match status" value="1"/>
</dbReference>
<dbReference type="SMART" id="SM00220">
    <property type="entry name" value="S_TKc"/>
    <property type="match status" value="1"/>
</dbReference>
<sequence length="545" mass="56308">MNCPVCGSAVQPGETVCHTCGAPLTASGLVALPVGTTLMSGQYTLNRVLGQGGFGITYAGEDIRLGLKVAIKELFLDGSSRRGKTVVAPGNISSTEYQTTKTGFLDEAKVLASFNDPGIVKVMNYFEENSTAYLVMEFLEGSTLGGLIEKRGPMPPDVVFEVARSVARTLEVIHQRGLLHRDIKPDNIFFNQTGRIVLIDFGSVRAFVAGKTLSHTRLVTPGYAPLEQYGNSGRFGPYTDIYALGATLLHALTGQMPPPATDLMLGTPLPPMPDSTLPGLRRAVTQAMALRVEDRPQSAQALLAILTTPATKSKAAAPPSPVFPAPAPVPRAPTPAPPTPKPPTPKPSAPSTPPPSPRPAAPKPKPAPVQPGAASPKPAPPAPQAVPRTPAVPAAKPAPTPVPAAPVAAPKPALVPVPLPTPSAGAPVPTAPAAKPRAPVSRLIFIVVCTLLGAAVAALSVEEYFAAPIQPTQYALAALVGAGVGAIAGWLLWFALPVALPVAAAAAAYFYTQGAGYHWPTVVGASIGAADLAIIFLILIRRISL</sequence>
<evidence type="ECO:0000256" key="5">
    <source>
        <dbReference type="PROSITE-ProRule" id="PRU10141"/>
    </source>
</evidence>
<evidence type="ECO:0000256" key="4">
    <source>
        <dbReference type="ARBA" id="ARBA00022840"/>
    </source>
</evidence>
<evidence type="ECO:0000256" key="3">
    <source>
        <dbReference type="ARBA" id="ARBA00022777"/>
    </source>
</evidence>
<keyword evidence="10" id="KW-1185">Reference proteome</keyword>
<feature type="compositionally biased region" description="Low complexity" evidence="6">
    <location>
        <begin position="385"/>
        <end position="395"/>
    </location>
</feature>
<feature type="region of interest" description="Disordered" evidence="6">
    <location>
        <begin position="311"/>
        <end position="403"/>
    </location>
</feature>
<evidence type="ECO:0000313" key="9">
    <source>
        <dbReference type="EMBL" id="MFB9991088.1"/>
    </source>
</evidence>
<evidence type="ECO:0000256" key="2">
    <source>
        <dbReference type="ARBA" id="ARBA00022741"/>
    </source>
</evidence>
<dbReference type="InterPro" id="IPR008271">
    <property type="entry name" value="Ser/Thr_kinase_AS"/>
</dbReference>
<keyword evidence="7" id="KW-1133">Transmembrane helix</keyword>
<dbReference type="InterPro" id="IPR000719">
    <property type="entry name" value="Prot_kinase_dom"/>
</dbReference>
<dbReference type="EMBL" id="JBHLYR010000013">
    <property type="protein sequence ID" value="MFB9991088.1"/>
    <property type="molecule type" value="Genomic_DNA"/>
</dbReference>
<dbReference type="CDD" id="cd14014">
    <property type="entry name" value="STKc_PknB_like"/>
    <property type="match status" value="1"/>
</dbReference>
<feature type="compositionally biased region" description="Pro residues" evidence="6">
    <location>
        <begin position="318"/>
        <end position="369"/>
    </location>
</feature>
<keyword evidence="7" id="KW-0472">Membrane</keyword>
<feature type="domain" description="Protein kinase" evidence="8">
    <location>
        <begin position="43"/>
        <end position="311"/>
    </location>
</feature>
<feature type="transmembrane region" description="Helical" evidence="7">
    <location>
        <begin position="516"/>
        <end position="540"/>
    </location>
</feature>
<name>A0ABV6AY38_9DEIO</name>
<dbReference type="PRINTS" id="PR01217">
    <property type="entry name" value="PRICHEXTENSN"/>
</dbReference>
<proteinExistence type="predicted"/>
<keyword evidence="1" id="KW-0808">Transferase</keyword>
<dbReference type="RefSeq" id="WP_380005676.1">
    <property type="nucleotide sequence ID" value="NZ_JBHLYR010000013.1"/>
</dbReference>
<dbReference type="Proteomes" id="UP001589733">
    <property type="component" value="Unassembled WGS sequence"/>
</dbReference>
<dbReference type="InterPro" id="IPR017441">
    <property type="entry name" value="Protein_kinase_ATP_BS"/>
</dbReference>
<dbReference type="PROSITE" id="PS00107">
    <property type="entry name" value="PROTEIN_KINASE_ATP"/>
    <property type="match status" value="1"/>
</dbReference>
<evidence type="ECO:0000313" key="10">
    <source>
        <dbReference type="Proteomes" id="UP001589733"/>
    </source>
</evidence>
<dbReference type="PROSITE" id="PS50011">
    <property type="entry name" value="PROTEIN_KINASE_DOM"/>
    <property type="match status" value="1"/>
</dbReference>
<keyword evidence="3 9" id="KW-0418">Kinase</keyword>
<dbReference type="PANTHER" id="PTHR43289">
    <property type="entry name" value="MITOGEN-ACTIVATED PROTEIN KINASE KINASE KINASE 20-RELATED"/>
    <property type="match status" value="1"/>
</dbReference>
<dbReference type="Pfam" id="PF00069">
    <property type="entry name" value="Pkinase"/>
    <property type="match status" value="1"/>
</dbReference>
<evidence type="ECO:0000259" key="8">
    <source>
        <dbReference type="PROSITE" id="PS50011"/>
    </source>
</evidence>
<reference evidence="9 10" key="1">
    <citation type="submission" date="2024-09" db="EMBL/GenBank/DDBJ databases">
        <authorList>
            <person name="Sun Q."/>
            <person name="Mori K."/>
        </authorList>
    </citation>
    <scope>NUCLEOTIDE SEQUENCE [LARGE SCALE GENOMIC DNA]</scope>
    <source>
        <strain evidence="9 10">JCM 13503</strain>
    </source>
</reference>